<dbReference type="AlphaFoldDB" id="A0A511N7Y5"/>
<proteinExistence type="predicted"/>
<gene>
    <name evidence="1" type="ORF">DC3_45870</name>
</gene>
<name>A0A511N7Y5_DEIC1</name>
<evidence type="ECO:0000313" key="2">
    <source>
        <dbReference type="Proteomes" id="UP000321306"/>
    </source>
</evidence>
<accession>A0A511N7Y5</accession>
<reference evidence="1 2" key="1">
    <citation type="submission" date="2019-07" db="EMBL/GenBank/DDBJ databases">
        <title>Whole genome shotgun sequence of Deinococcus cellulosilyticus NBRC 106333.</title>
        <authorList>
            <person name="Hosoyama A."/>
            <person name="Uohara A."/>
            <person name="Ohji S."/>
            <person name="Ichikawa N."/>
        </authorList>
    </citation>
    <scope>NUCLEOTIDE SEQUENCE [LARGE SCALE GENOMIC DNA]</scope>
    <source>
        <strain evidence="1 2">NBRC 106333</strain>
    </source>
</reference>
<protein>
    <submittedName>
        <fullName evidence="1">Uncharacterized protein</fullName>
    </submittedName>
</protein>
<dbReference type="RefSeq" id="WP_146888612.1">
    <property type="nucleotide sequence ID" value="NZ_BJXB01000026.1"/>
</dbReference>
<comment type="caution">
    <text evidence="1">The sequence shown here is derived from an EMBL/GenBank/DDBJ whole genome shotgun (WGS) entry which is preliminary data.</text>
</comment>
<evidence type="ECO:0000313" key="1">
    <source>
        <dbReference type="EMBL" id="GEM48952.1"/>
    </source>
</evidence>
<keyword evidence="2" id="KW-1185">Reference proteome</keyword>
<sequence length="155" mass="18053">MLLVVQVVSISWGKKHRGAEGGALVNRLPLAVKLPALLDKEDKTLLHTHVLSSSERFKGRDVFESHDRFLSPFAYGEVRFEREEDRYHATYCRGYIRKTFGLESEKVYCFEYSRKTSSEGVWIFHKVAVNVAMVDVYRQDLFVIQEPDFKFRDSV</sequence>
<dbReference type="Proteomes" id="UP000321306">
    <property type="component" value="Unassembled WGS sequence"/>
</dbReference>
<dbReference type="OrthoDB" id="5521833at2"/>
<dbReference type="EMBL" id="BJXB01000026">
    <property type="protein sequence ID" value="GEM48952.1"/>
    <property type="molecule type" value="Genomic_DNA"/>
</dbReference>
<organism evidence="1 2">
    <name type="scientific">Deinococcus cellulosilyticus (strain DSM 18568 / NBRC 106333 / KACC 11606 / 5516J-15)</name>
    <dbReference type="NCBI Taxonomy" id="1223518"/>
    <lineage>
        <taxon>Bacteria</taxon>
        <taxon>Thermotogati</taxon>
        <taxon>Deinococcota</taxon>
        <taxon>Deinococci</taxon>
        <taxon>Deinococcales</taxon>
        <taxon>Deinococcaceae</taxon>
        <taxon>Deinococcus</taxon>
    </lineage>
</organism>